<feature type="compositionally biased region" description="Basic and acidic residues" evidence="1">
    <location>
        <begin position="336"/>
        <end position="352"/>
    </location>
</feature>
<name>A0A0G4GNF3_9ALVE</name>
<evidence type="ECO:0000313" key="2">
    <source>
        <dbReference type="EMBL" id="CEM31809.1"/>
    </source>
</evidence>
<feature type="compositionally biased region" description="Acidic residues" evidence="1">
    <location>
        <begin position="162"/>
        <end position="172"/>
    </location>
</feature>
<proteinExistence type="predicted"/>
<sequence>MWAISYGHVDAVNEIWTPTQWRQSCGTCRFLLDLPEKTNETNLTLGSLPMHVLAFRSPHLPQHLLWLSAEGGVPRQARSSLYTHIIWHLLRNRSLIKYLRVSGGHIPRSILRDPNENGALREFMKSDTFLSRDAEPRRQMEVAALEGSASQSQYDGNFLEEKEAEEEEEEGNEDRKGYAGRSAERRDRHHISPHFLFRDEVEEGELLSSEWIRIEVMSREEFSSTSTPQADSERESARCIDMDKMQQKQQKRNGKRKISSNFNGEWKKTYDDRAPVIACDLPSALWTCLKHPSQQKAQNDPRVLLARRCAIPLRPFVPGSSRSHGAATETDAEQGQNREESGETEGDRERKSTKNKRPLTFELCKRRKWKPQKSDTLFLRHVYVGPKGSLSDFEWEDRRPLLTCFSEESVHDGRQGEAQQIEEWRKELQQYAAAYVIKQMSKGKKLHTDGAPISFPLLTLEGNSEDSDSSHETLDLERIRDQPRLFSALNLQMSCLVLHSVEIRGAPSFCVFGEDSEVFLRDVKMSRCGEAAATLGLLPLVEDRHRRHYIVEPLGEEGDGGKAAASSPLVTNRLSLHLHHAIQTKRVMIQGGAMVLLYKQLSESPSVIEDSVFEENHSGYMGGSVSVLLGPSAAVYSTAGLFIQISYVPAGSVFKRNRAYLKGGAVSVSSFAKMARGFDVKVRESVFEKNQALPDLLRFEAIAKMFRNDREKGKRFELRAQDFPEKFPTFLAAFILTSADLPGGDDLPLGSGGAIHSSTRIVQTLFSDLAGRLDLDFPSLELDNCTFRDNEASNHAGAVSVVASSLNISKCLFEGNTLETVLKPSDNVAGALSVMQPQKKEWGASVSVGDSSFQQNRVMTNGTFVRSGSPDAFSLHSTGKVQVHSGCVVTAELDNSLVGKAEGKNNVLALPGFWCVHSPSLGTPSSGNVECKECPPGGNCFPGYDVEERCQIEVKSKASLSAQQPSSPSPDETPSSFADFSPDSSGETELVCS</sequence>
<dbReference type="VEuPathDB" id="CryptoDB:Cvel_22681"/>
<feature type="compositionally biased region" description="Basic and acidic residues" evidence="1">
    <location>
        <begin position="173"/>
        <end position="185"/>
    </location>
</feature>
<reference evidence="2" key="1">
    <citation type="submission" date="2014-11" db="EMBL/GenBank/DDBJ databases">
        <authorList>
            <person name="Otto D Thomas"/>
            <person name="Naeem Raeece"/>
        </authorList>
    </citation>
    <scope>NUCLEOTIDE SEQUENCE</scope>
</reference>
<dbReference type="AlphaFoldDB" id="A0A0G4GNF3"/>
<accession>A0A0G4GNF3</accession>
<feature type="compositionally biased region" description="Low complexity" evidence="1">
    <location>
        <begin position="957"/>
        <end position="985"/>
    </location>
</feature>
<organism evidence="2">
    <name type="scientific">Chromera velia CCMP2878</name>
    <dbReference type="NCBI Taxonomy" id="1169474"/>
    <lineage>
        <taxon>Eukaryota</taxon>
        <taxon>Sar</taxon>
        <taxon>Alveolata</taxon>
        <taxon>Colpodellida</taxon>
        <taxon>Chromeraceae</taxon>
        <taxon>Chromera</taxon>
    </lineage>
</organism>
<dbReference type="EMBL" id="CDMZ01001387">
    <property type="protein sequence ID" value="CEM31809.1"/>
    <property type="molecule type" value="Genomic_DNA"/>
</dbReference>
<gene>
    <name evidence="2" type="ORF">Cvel_22681</name>
</gene>
<protein>
    <submittedName>
        <fullName evidence="2">Uncharacterized protein</fullName>
    </submittedName>
</protein>
<dbReference type="PhylomeDB" id="A0A0G4GNF3"/>
<feature type="region of interest" description="Disordered" evidence="1">
    <location>
        <begin position="316"/>
        <end position="357"/>
    </location>
</feature>
<feature type="region of interest" description="Disordered" evidence="1">
    <location>
        <begin position="144"/>
        <end position="185"/>
    </location>
</feature>
<evidence type="ECO:0000256" key="1">
    <source>
        <dbReference type="SAM" id="MobiDB-lite"/>
    </source>
</evidence>
<feature type="region of interest" description="Disordered" evidence="1">
    <location>
        <begin position="957"/>
        <end position="993"/>
    </location>
</feature>